<dbReference type="Proteomes" id="UP000046395">
    <property type="component" value="Unassembled WGS sequence"/>
</dbReference>
<evidence type="ECO:0000313" key="1">
    <source>
        <dbReference type="Proteomes" id="UP000046395"/>
    </source>
</evidence>
<dbReference type="WBParaSite" id="TMUE_0000001983.1">
    <property type="protein sequence ID" value="TMUE_0000001983.1"/>
    <property type="gene ID" value="WBGene00297845"/>
</dbReference>
<dbReference type="Pfam" id="PF03564">
    <property type="entry name" value="DUF1759"/>
    <property type="match status" value="1"/>
</dbReference>
<dbReference type="PANTHER" id="PTHR46903">
    <property type="entry name" value="C2H2-TYPE DOMAIN-CONTAINING PROTEIN"/>
    <property type="match status" value="1"/>
</dbReference>
<dbReference type="PANTHER" id="PTHR46903:SF1">
    <property type="entry name" value="CCHC-TYPE DOMAIN-CONTAINING PROTEIN"/>
    <property type="match status" value="1"/>
</dbReference>
<organism evidence="1 2">
    <name type="scientific">Trichuris muris</name>
    <name type="common">Mouse whipworm</name>
    <dbReference type="NCBI Taxonomy" id="70415"/>
    <lineage>
        <taxon>Eukaryota</taxon>
        <taxon>Metazoa</taxon>
        <taxon>Ecdysozoa</taxon>
        <taxon>Nematoda</taxon>
        <taxon>Enoplea</taxon>
        <taxon>Dorylaimia</taxon>
        <taxon>Trichinellida</taxon>
        <taxon>Trichuridae</taxon>
        <taxon>Trichuris</taxon>
    </lineage>
</organism>
<name>A0A5S6Q457_TRIMR</name>
<sequence>MEPYDGTASNWFGWIDLFKALIHDTAMSPGEKLAVLHSSLTGDCRDLVYPLGGGEEAYKEALRCPKASCGRRDVIRAAHLQALDKLDPGKSPSQLKRFTERVRTHLFDLSRIGEIMSTDLVNIGWWESLRYRVD</sequence>
<accession>A0A5S6Q457</accession>
<reference evidence="2" key="1">
    <citation type="submission" date="2019-12" db="UniProtKB">
        <authorList>
            <consortium name="WormBaseParasite"/>
        </authorList>
    </citation>
    <scope>IDENTIFICATION</scope>
</reference>
<dbReference type="InterPro" id="IPR005312">
    <property type="entry name" value="DUF1759"/>
</dbReference>
<keyword evidence="1" id="KW-1185">Reference proteome</keyword>
<dbReference type="AlphaFoldDB" id="A0A5S6Q457"/>
<proteinExistence type="predicted"/>
<protein>
    <submittedName>
        <fullName evidence="2">Uncharacterized protein</fullName>
    </submittedName>
</protein>
<evidence type="ECO:0000313" key="2">
    <source>
        <dbReference type="WBParaSite" id="TMUE_0000001983.1"/>
    </source>
</evidence>
<dbReference type="STRING" id="70415.A0A5S6Q457"/>